<protein>
    <submittedName>
        <fullName evidence="1">Uncharacterized protein</fullName>
    </submittedName>
</protein>
<sequence>MTVQKKKNKKLMTLIKKHFREKRSVRNIRNDSTIFSGGFDLQLVINLPISNDGVVFYKRRLSMDKLTVYDPGSRYCFCYTLHEAERRHSASEIATAVFKTLKKYDEEKKI</sequence>
<dbReference type="PANTHER" id="PTHR10773:SF19">
    <property type="match status" value="1"/>
</dbReference>
<evidence type="ECO:0000313" key="1">
    <source>
        <dbReference type="EMBL" id="CAH1115840.1"/>
    </source>
</evidence>
<reference evidence="1" key="1">
    <citation type="submission" date="2022-01" db="EMBL/GenBank/DDBJ databases">
        <authorList>
            <person name="King R."/>
        </authorList>
    </citation>
    <scope>NUCLEOTIDE SEQUENCE</scope>
</reference>
<dbReference type="AlphaFoldDB" id="A0A9P0DF81"/>
<name>A0A9P0DF81_9CUCU</name>
<dbReference type="Proteomes" id="UP001153636">
    <property type="component" value="Chromosome 9"/>
</dbReference>
<accession>A0A9P0DF81</accession>
<dbReference type="PANTHER" id="PTHR10773">
    <property type="entry name" value="DNA-DIRECTED RNA POLYMERASES I, II, AND III SUBUNIT RPABC2"/>
    <property type="match status" value="1"/>
</dbReference>
<proteinExistence type="predicted"/>
<gene>
    <name evidence="1" type="ORF">PSYICH_LOCUS15406</name>
</gene>
<evidence type="ECO:0000313" key="2">
    <source>
        <dbReference type="Proteomes" id="UP001153636"/>
    </source>
</evidence>
<organism evidence="1 2">
    <name type="scientific">Psylliodes chrysocephalus</name>
    <dbReference type="NCBI Taxonomy" id="3402493"/>
    <lineage>
        <taxon>Eukaryota</taxon>
        <taxon>Metazoa</taxon>
        <taxon>Ecdysozoa</taxon>
        <taxon>Arthropoda</taxon>
        <taxon>Hexapoda</taxon>
        <taxon>Insecta</taxon>
        <taxon>Pterygota</taxon>
        <taxon>Neoptera</taxon>
        <taxon>Endopterygota</taxon>
        <taxon>Coleoptera</taxon>
        <taxon>Polyphaga</taxon>
        <taxon>Cucujiformia</taxon>
        <taxon>Chrysomeloidea</taxon>
        <taxon>Chrysomelidae</taxon>
        <taxon>Galerucinae</taxon>
        <taxon>Alticini</taxon>
        <taxon>Psylliodes</taxon>
    </lineage>
</organism>
<dbReference type="EMBL" id="OV651821">
    <property type="protein sequence ID" value="CAH1115840.1"/>
    <property type="molecule type" value="Genomic_DNA"/>
</dbReference>
<keyword evidence="2" id="KW-1185">Reference proteome</keyword>
<dbReference type="OrthoDB" id="6760765at2759"/>